<comment type="similarity">
    <text evidence="1">Belongs to the peptidase M20A family.</text>
</comment>
<dbReference type="GO" id="GO:0005737">
    <property type="term" value="C:cytoplasm"/>
    <property type="evidence" value="ECO:0007669"/>
    <property type="project" value="TreeGrafter"/>
</dbReference>
<dbReference type="Gene3D" id="3.40.630.10">
    <property type="entry name" value="Zn peptidases"/>
    <property type="match status" value="1"/>
</dbReference>
<dbReference type="InterPro" id="IPR036264">
    <property type="entry name" value="Bact_exopeptidase_dim_dom"/>
</dbReference>
<proteinExistence type="inferred from homology"/>
<gene>
    <name evidence="4" type="ORF">OG222_01240</name>
</gene>
<dbReference type="InterPro" id="IPR002933">
    <property type="entry name" value="Peptidase_M20"/>
</dbReference>
<organism evidence="4">
    <name type="scientific">Streptomyces sp. NBC_00148</name>
    <dbReference type="NCBI Taxonomy" id="2903626"/>
    <lineage>
        <taxon>Bacteria</taxon>
        <taxon>Bacillati</taxon>
        <taxon>Actinomycetota</taxon>
        <taxon>Actinomycetes</taxon>
        <taxon>Kitasatosporales</taxon>
        <taxon>Streptomycetaceae</taxon>
        <taxon>Streptomyces</taxon>
    </lineage>
</organism>
<dbReference type="PIRSF" id="PIRSF037226">
    <property type="entry name" value="Amidohydrolase_ACY1L2_prd"/>
    <property type="match status" value="1"/>
</dbReference>
<evidence type="ECO:0000259" key="3">
    <source>
        <dbReference type="Pfam" id="PF07687"/>
    </source>
</evidence>
<feature type="region of interest" description="Disordered" evidence="2">
    <location>
        <begin position="376"/>
        <end position="399"/>
    </location>
</feature>
<dbReference type="InterPro" id="IPR011650">
    <property type="entry name" value="Peptidase_M20_dimer"/>
</dbReference>
<evidence type="ECO:0000256" key="1">
    <source>
        <dbReference type="PIRNR" id="PIRNR037226"/>
    </source>
</evidence>
<dbReference type="Gene3D" id="3.30.70.360">
    <property type="match status" value="1"/>
</dbReference>
<dbReference type="FunFam" id="3.30.70.360:FF:000004">
    <property type="entry name" value="Peptidase M20 domain-containing protein 2"/>
    <property type="match status" value="1"/>
</dbReference>
<feature type="compositionally biased region" description="Low complexity" evidence="2">
    <location>
        <begin position="382"/>
        <end position="399"/>
    </location>
</feature>
<dbReference type="InterPro" id="IPR017439">
    <property type="entry name" value="Amidohydrolase"/>
</dbReference>
<dbReference type="AlphaFoldDB" id="A0AAU1LKE1"/>
<dbReference type="SUPFAM" id="SSF53187">
    <property type="entry name" value="Zn-dependent exopeptidases"/>
    <property type="match status" value="1"/>
</dbReference>
<name>A0AAU1LKE1_9ACTN</name>
<dbReference type="GO" id="GO:0046657">
    <property type="term" value="P:folic acid catabolic process"/>
    <property type="evidence" value="ECO:0007669"/>
    <property type="project" value="TreeGrafter"/>
</dbReference>
<dbReference type="EMBL" id="CP108169">
    <property type="protein sequence ID" value="WTQ71779.1"/>
    <property type="molecule type" value="Genomic_DNA"/>
</dbReference>
<evidence type="ECO:0000256" key="2">
    <source>
        <dbReference type="SAM" id="MobiDB-lite"/>
    </source>
</evidence>
<evidence type="ECO:0000313" key="4">
    <source>
        <dbReference type="EMBL" id="WTQ71779.1"/>
    </source>
</evidence>
<dbReference type="Pfam" id="PF07687">
    <property type="entry name" value="M20_dimer"/>
    <property type="match status" value="1"/>
</dbReference>
<dbReference type="InterPro" id="IPR052030">
    <property type="entry name" value="Peptidase_M20/M20A_hydrolases"/>
</dbReference>
<protein>
    <recommendedName>
        <fullName evidence="1">Peptidase M20 domain-containing protein 2</fullName>
    </recommendedName>
</protein>
<dbReference type="NCBIfam" id="TIGR01891">
    <property type="entry name" value="amidohydrolases"/>
    <property type="match status" value="1"/>
</dbReference>
<dbReference type="GO" id="GO:0016805">
    <property type="term" value="F:dipeptidase activity"/>
    <property type="evidence" value="ECO:0007669"/>
    <property type="project" value="InterPro"/>
</dbReference>
<dbReference type="Pfam" id="PF01546">
    <property type="entry name" value="Peptidase_M20"/>
    <property type="match status" value="1"/>
</dbReference>
<dbReference type="PANTHER" id="PTHR30575">
    <property type="entry name" value="PEPTIDASE M20"/>
    <property type="match status" value="1"/>
</dbReference>
<accession>A0AAU1LKE1</accession>
<dbReference type="InterPro" id="IPR017144">
    <property type="entry name" value="Xaa-Arg_dipeptidase"/>
</dbReference>
<dbReference type="SUPFAM" id="SSF55031">
    <property type="entry name" value="Bacterial exopeptidase dimerisation domain"/>
    <property type="match status" value="1"/>
</dbReference>
<dbReference type="GO" id="GO:0071713">
    <property type="term" value="F:para-aminobenzoyl-glutamate hydrolase activity"/>
    <property type="evidence" value="ECO:0007669"/>
    <property type="project" value="TreeGrafter"/>
</dbReference>
<dbReference type="PANTHER" id="PTHR30575:SF0">
    <property type="entry name" value="XAA-ARG DIPEPTIDASE"/>
    <property type="match status" value="1"/>
</dbReference>
<feature type="domain" description="Peptidase M20 dimerisation" evidence="3">
    <location>
        <begin position="174"/>
        <end position="267"/>
    </location>
</feature>
<reference evidence="4" key="1">
    <citation type="submission" date="2022-10" db="EMBL/GenBank/DDBJ databases">
        <title>The complete genomes of actinobacterial strains from the NBC collection.</title>
        <authorList>
            <person name="Joergensen T.S."/>
            <person name="Alvarez Arevalo M."/>
            <person name="Sterndorff E.B."/>
            <person name="Faurdal D."/>
            <person name="Vuksanovic O."/>
            <person name="Mourched A.-S."/>
            <person name="Charusanti P."/>
            <person name="Shaw S."/>
            <person name="Blin K."/>
            <person name="Weber T."/>
        </authorList>
    </citation>
    <scope>NUCLEOTIDE SEQUENCE</scope>
    <source>
        <strain evidence="4">NBC_00148</strain>
    </source>
</reference>
<sequence length="399" mass="41469">MKDVPGIPRDLVERVSSLVEEHRTLLVALSHALHADPELSGEEVRAAQRVGALLSDSGFEREPTPADLPTAFCYRKGAAPMVVAVCVEYDALPGMGHACGHNVNAAAAVGAALALGALAETLEVSVKVLGTPAEETFGGKARLIESGHFDDASLAMMAHAADHDAVGGRSLALCRWDFTYTGAPAHAAAAPERGVNALDALVIAQTAVALARQQLPPRSVVSTITTEGGSAVNVIPERTRAAIEMRSPSLDGLRVIQRRVRACLEAGALATGCALELTPVGNDFADLRQDTSLSAFYRDAMISRGRDVEVTDAALASTDMGNVSHLVPSIHPLLGYDVGGATPHTAAFTDHGTSPSADRAVLDGAFGLALAAARAARDPAQRARLTRGAALRRGSPPER</sequence>